<organism evidence="1 2">
    <name type="scientific">Paramecium primaurelia</name>
    <dbReference type="NCBI Taxonomy" id="5886"/>
    <lineage>
        <taxon>Eukaryota</taxon>
        <taxon>Sar</taxon>
        <taxon>Alveolata</taxon>
        <taxon>Ciliophora</taxon>
        <taxon>Intramacronucleata</taxon>
        <taxon>Oligohymenophorea</taxon>
        <taxon>Peniculida</taxon>
        <taxon>Parameciidae</taxon>
        <taxon>Paramecium</taxon>
    </lineage>
</organism>
<proteinExistence type="predicted"/>
<accession>A0A8S1P8W7</accession>
<comment type="caution">
    <text evidence="1">The sequence shown here is derived from an EMBL/GenBank/DDBJ whole genome shotgun (WGS) entry which is preliminary data.</text>
</comment>
<evidence type="ECO:0000313" key="2">
    <source>
        <dbReference type="Proteomes" id="UP000688137"/>
    </source>
</evidence>
<keyword evidence="2" id="KW-1185">Reference proteome</keyword>
<reference evidence="1" key="1">
    <citation type="submission" date="2021-01" db="EMBL/GenBank/DDBJ databases">
        <authorList>
            <consortium name="Genoscope - CEA"/>
            <person name="William W."/>
        </authorList>
    </citation>
    <scope>NUCLEOTIDE SEQUENCE</scope>
</reference>
<gene>
    <name evidence="1" type="ORF">PPRIM_AZ9-3.1.T1090019</name>
</gene>
<protein>
    <submittedName>
        <fullName evidence="1">Uncharacterized protein</fullName>
    </submittedName>
</protein>
<sequence>MYLYDRKSFWVKQVDYLNQCDFLVGTTVKPFKRLSCNLFLAPEMFTQIIQWLLKDPQQIQVLGRRTCKFKLIVVFKKNFKLKAQQIKIFDHQYLFDKIDNQFNKVLSQFKLNRYSNIINKLIEIDKQKKVLLNEDQQQLFKYIHKNKIQLVTRDKMKESINQYNNVNKLSFERKQFMYCILII</sequence>
<evidence type="ECO:0000313" key="1">
    <source>
        <dbReference type="EMBL" id="CAD8099183.1"/>
    </source>
</evidence>
<dbReference type="AlphaFoldDB" id="A0A8S1P8W7"/>
<dbReference type="Proteomes" id="UP000688137">
    <property type="component" value="Unassembled WGS sequence"/>
</dbReference>
<name>A0A8S1P8W7_PARPR</name>
<dbReference type="EMBL" id="CAJJDM010000112">
    <property type="protein sequence ID" value="CAD8099183.1"/>
    <property type="molecule type" value="Genomic_DNA"/>
</dbReference>